<reference evidence="9" key="1">
    <citation type="submission" date="2016-10" db="EMBL/GenBank/DDBJ databases">
        <authorList>
            <person name="Varghese N."/>
            <person name="Submissions S."/>
        </authorList>
    </citation>
    <scope>NUCLEOTIDE SEQUENCE [LARGE SCALE GENOMIC DNA]</scope>
    <source>
        <strain evidence="9">DSM 23664</strain>
    </source>
</reference>
<gene>
    <name evidence="8" type="ORF">SAMN04488102_11228</name>
</gene>
<dbReference type="OrthoDB" id="9767869at2"/>
<dbReference type="InterPro" id="IPR036188">
    <property type="entry name" value="FAD/NAD-bd_sf"/>
</dbReference>
<dbReference type="InterPro" id="IPR006076">
    <property type="entry name" value="FAD-dep_OxRdtase"/>
</dbReference>
<dbReference type="Pfam" id="PF00355">
    <property type="entry name" value="Rieske"/>
    <property type="match status" value="1"/>
</dbReference>
<dbReference type="Gene3D" id="2.102.10.10">
    <property type="entry name" value="Rieske [2Fe-2S] iron-sulphur domain"/>
    <property type="match status" value="1"/>
</dbReference>
<dbReference type="SUPFAM" id="SSF50022">
    <property type="entry name" value="ISP domain"/>
    <property type="match status" value="1"/>
</dbReference>
<dbReference type="Proteomes" id="UP000199612">
    <property type="component" value="Unassembled WGS sequence"/>
</dbReference>
<accession>A0A1I1KG70</accession>
<evidence type="ECO:0000256" key="4">
    <source>
        <dbReference type="ARBA" id="ARBA00023014"/>
    </source>
</evidence>
<dbReference type="Gene3D" id="3.30.9.10">
    <property type="entry name" value="D-Amino Acid Oxidase, subunit A, domain 2"/>
    <property type="match status" value="1"/>
</dbReference>
<organism evidence="8 9">
    <name type="scientific">Alkalibacterium subtropicum</name>
    <dbReference type="NCBI Taxonomy" id="753702"/>
    <lineage>
        <taxon>Bacteria</taxon>
        <taxon>Bacillati</taxon>
        <taxon>Bacillota</taxon>
        <taxon>Bacilli</taxon>
        <taxon>Lactobacillales</taxon>
        <taxon>Carnobacteriaceae</taxon>
        <taxon>Alkalibacterium</taxon>
    </lineage>
</organism>
<dbReference type="InterPro" id="IPR005805">
    <property type="entry name" value="Rieske_Fe-S_prot_C"/>
</dbReference>
<dbReference type="PRINTS" id="PR00162">
    <property type="entry name" value="RIESKE"/>
</dbReference>
<name>A0A1I1KG70_9LACT</name>
<evidence type="ECO:0000256" key="1">
    <source>
        <dbReference type="ARBA" id="ARBA00022714"/>
    </source>
</evidence>
<evidence type="ECO:0000256" key="5">
    <source>
        <dbReference type="ARBA" id="ARBA00023157"/>
    </source>
</evidence>
<evidence type="ECO:0000256" key="3">
    <source>
        <dbReference type="ARBA" id="ARBA00023004"/>
    </source>
</evidence>
<dbReference type="PANTHER" id="PTHR13847:SF274">
    <property type="entry name" value="RIESKE 2FE-2S IRON-SULFUR PROTEIN YHFW-RELATED"/>
    <property type="match status" value="1"/>
</dbReference>
<keyword evidence="1" id="KW-0001">2Fe-2S</keyword>
<dbReference type="AlphaFoldDB" id="A0A1I1KG70"/>
<dbReference type="GO" id="GO:0004497">
    <property type="term" value="F:monooxygenase activity"/>
    <property type="evidence" value="ECO:0007669"/>
    <property type="project" value="UniProtKB-ARBA"/>
</dbReference>
<dbReference type="GO" id="GO:0005737">
    <property type="term" value="C:cytoplasm"/>
    <property type="evidence" value="ECO:0007669"/>
    <property type="project" value="TreeGrafter"/>
</dbReference>
<dbReference type="InterPro" id="IPR017941">
    <property type="entry name" value="Rieske_2Fe-2S"/>
</dbReference>
<keyword evidence="4" id="KW-0411">Iron-sulfur</keyword>
<dbReference type="SUPFAM" id="SSF51905">
    <property type="entry name" value="FAD/NAD(P)-binding domain"/>
    <property type="match status" value="1"/>
</dbReference>
<evidence type="ECO:0000259" key="7">
    <source>
        <dbReference type="PROSITE" id="PS51296"/>
    </source>
</evidence>
<evidence type="ECO:0000256" key="2">
    <source>
        <dbReference type="ARBA" id="ARBA00022723"/>
    </source>
</evidence>
<evidence type="ECO:0000313" key="9">
    <source>
        <dbReference type="Proteomes" id="UP000199612"/>
    </source>
</evidence>
<keyword evidence="2" id="KW-0479">Metal-binding</keyword>
<feature type="region of interest" description="Disordered" evidence="6">
    <location>
        <begin position="1"/>
        <end position="25"/>
    </location>
</feature>
<evidence type="ECO:0000256" key="6">
    <source>
        <dbReference type="SAM" id="MobiDB-lite"/>
    </source>
</evidence>
<feature type="domain" description="Rieske" evidence="7">
    <location>
        <begin position="429"/>
        <end position="514"/>
    </location>
</feature>
<evidence type="ECO:0000313" key="8">
    <source>
        <dbReference type="EMBL" id="SFC59641.1"/>
    </source>
</evidence>
<keyword evidence="9" id="KW-1185">Reference proteome</keyword>
<dbReference type="GO" id="GO:0051537">
    <property type="term" value="F:2 iron, 2 sulfur cluster binding"/>
    <property type="evidence" value="ECO:0007669"/>
    <property type="project" value="UniProtKB-KW"/>
</dbReference>
<dbReference type="GO" id="GO:0016020">
    <property type="term" value="C:membrane"/>
    <property type="evidence" value="ECO:0007669"/>
    <property type="project" value="InterPro"/>
</dbReference>
<dbReference type="InterPro" id="IPR036922">
    <property type="entry name" value="Rieske_2Fe-2S_sf"/>
</dbReference>
<keyword evidence="3" id="KW-0408">Iron</keyword>
<dbReference type="GO" id="GO:0016705">
    <property type="term" value="F:oxidoreductase activity, acting on paired donors, with incorporation or reduction of molecular oxygen"/>
    <property type="evidence" value="ECO:0007669"/>
    <property type="project" value="UniProtKB-ARBA"/>
</dbReference>
<protein>
    <submittedName>
        <fullName evidence="8">Glycine/D-amino acid oxidase</fullName>
    </submittedName>
</protein>
<sequence length="514" mass="57130">MDNKQTDSQISQFPNSYWHSHQTPHFSPLTQDESTEVAVVGGGIVGIVTAYLLAKAGKKVTLIEARAFFHGVTGHTTAKITAQHALIYNELIQTFGKEKARLYYEANRDGLDFIRETSKELDIACDFEEKDAVVFASSAKGLKQIEKEARAYETLGINGTLTHGQLRDLPFDTLAALTMPYQAQFHPVKYLEGLLDEVERLGGQIYDRTRAVKLSKSDNTVTMENGAVLSYNKVIVASHYPFNDFNGLYFSKLSINRSYAIAGRINKPIPNGMYISAESPIRSLRSIPTNSGEDLFLIGGDSHQTGKSNPPNQVHFENLLAFGKEWFDLEEVEYHWSAQDMTTLDKVPYIGKMTRTSENVLVATGFNKWGMAMGVSAAKILTDILSGEENDYVDLFDPTRNKLKGKDIQRFSKKNTSVGKDLLETKLQRPDKSPEDLDLDEGGLVSVGGKKMGGYRDENGELHLVKTTCSHMGCGLNWNNSERSWDCPCHGSRFSYSGDVLNGPAVKPLKKVDE</sequence>
<proteinExistence type="predicted"/>
<dbReference type="Gene3D" id="3.50.50.60">
    <property type="entry name" value="FAD/NAD(P)-binding domain"/>
    <property type="match status" value="1"/>
</dbReference>
<dbReference type="CDD" id="cd03477">
    <property type="entry name" value="Rieske_YhfW_C"/>
    <property type="match status" value="1"/>
</dbReference>
<dbReference type="InterPro" id="IPR038010">
    <property type="entry name" value="YhfW_C"/>
</dbReference>
<dbReference type="RefSeq" id="WP_091531074.1">
    <property type="nucleotide sequence ID" value="NZ_FOLT01000012.1"/>
</dbReference>
<dbReference type="FunFam" id="2.102.10.10:FF:000014">
    <property type="entry name" value="Oxidoreductase, FAD dependent"/>
    <property type="match status" value="1"/>
</dbReference>
<dbReference type="EMBL" id="FOLT01000012">
    <property type="protein sequence ID" value="SFC59641.1"/>
    <property type="molecule type" value="Genomic_DNA"/>
</dbReference>
<dbReference type="PANTHER" id="PTHR13847">
    <property type="entry name" value="SARCOSINE DEHYDROGENASE-RELATED"/>
    <property type="match status" value="1"/>
</dbReference>
<dbReference type="GO" id="GO:0046872">
    <property type="term" value="F:metal ion binding"/>
    <property type="evidence" value="ECO:0007669"/>
    <property type="project" value="UniProtKB-KW"/>
</dbReference>
<dbReference type="STRING" id="753702.SAMN04488102_11228"/>
<dbReference type="PROSITE" id="PS51296">
    <property type="entry name" value="RIESKE"/>
    <property type="match status" value="1"/>
</dbReference>
<keyword evidence="5" id="KW-1015">Disulfide bond</keyword>
<dbReference type="Pfam" id="PF01266">
    <property type="entry name" value="DAO"/>
    <property type="match status" value="1"/>
</dbReference>